<dbReference type="RefSeq" id="XP_052107466.1">
    <property type="nucleotide sequence ID" value="XM_052251506.1"/>
</dbReference>
<proteinExistence type="predicted"/>
<dbReference type="PANTHER" id="PTHR33240:SF17">
    <property type="entry name" value="EUKARYOTIC PEPTIDE CHAIN RELEASE FACTOR GTP-BINDING SUBUNIT-LIKE"/>
    <property type="match status" value="1"/>
</dbReference>
<dbReference type="KEGG" id="adu:107457900"/>
<name>A0A9C6T515_ARADU</name>
<gene>
    <name evidence="3" type="primary">LOC107457900</name>
</gene>
<feature type="compositionally biased region" description="Basic and acidic residues" evidence="1">
    <location>
        <begin position="132"/>
        <end position="156"/>
    </location>
</feature>
<dbReference type="InterPro" id="IPR021109">
    <property type="entry name" value="Peptidase_aspartic_dom_sf"/>
</dbReference>
<feature type="region of interest" description="Disordered" evidence="1">
    <location>
        <begin position="132"/>
        <end position="159"/>
    </location>
</feature>
<dbReference type="PANTHER" id="PTHR33240">
    <property type="entry name" value="OS08G0508500 PROTEIN"/>
    <property type="match status" value="1"/>
</dbReference>
<accession>A0A9C6T515</accession>
<keyword evidence="2" id="KW-1185">Reference proteome</keyword>
<organism evidence="2 3">
    <name type="scientific">Arachis duranensis</name>
    <name type="common">Wild peanut</name>
    <dbReference type="NCBI Taxonomy" id="130453"/>
    <lineage>
        <taxon>Eukaryota</taxon>
        <taxon>Viridiplantae</taxon>
        <taxon>Streptophyta</taxon>
        <taxon>Embryophyta</taxon>
        <taxon>Tracheophyta</taxon>
        <taxon>Spermatophyta</taxon>
        <taxon>Magnoliopsida</taxon>
        <taxon>eudicotyledons</taxon>
        <taxon>Gunneridae</taxon>
        <taxon>Pentapetalae</taxon>
        <taxon>rosids</taxon>
        <taxon>fabids</taxon>
        <taxon>Fabales</taxon>
        <taxon>Fabaceae</taxon>
        <taxon>Papilionoideae</taxon>
        <taxon>50 kb inversion clade</taxon>
        <taxon>dalbergioids sensu lato</taxon>
        <taxon>Dalbergieae</taxon>
        <taxon>Pterocarpus clade</taxon>
        <taxon>Arachis</taxon>
    </lineage>
</organism>
<dbReference type="GeneID" id="107457900"/>
<protein>
    <submittedName>
        <fullName evidence="3">Uncharacterized protein LOC107457900</fullName>
    </submittedName>
</protein>
<evidence type="ECO:0000313" key="2">
    <source>
        <dbReference type="Proteomes" id="UP000515211"/>
    </source>
</evidence>
<sequence length="322" mass="36497">MERFNNACLEIQDLPTEAVIMGLVNGLREGLFSQSISKRHPTSLRDVQERAEKYINMEENARLREPSWEICHTEILPFPRPIKNKKERSRSDYCEYHKLYGLSTNDCYDIKNVIEKLVREGWLDRFLMERSDHHGKRKRDDEDRRDPPPQNPERHIHMISGGFVGGGLTKSSHKRHLKEVYQVGGEAPDLPAISFTKEDGQGIIPGHDDPVVITMILANVHLHRTLVDQGSSADILFKPAFDKLGLDEKELRAYPDTLYGVGDTPIKQLGFIPLHTTYGKGAKSKTLSIDFIVVDVVSAYNALIGRTTLNRLKVVVSTPTFA</sequence>
<dbReference type="AlphaFoldDB" id="A0A9C6T515"/>
<dbReference type="Gene3D" id="2.40.70.10">
    <property type="entry name" value="Acid Proteases"/>
    <property type="match status" value="1"/>
</dbReference>
<reference evidence="2" key="1">
    <citation type="journal article" date="2016" name="Nat. Genet.">
        <title>The genome sequences of Arachis duranensis and Arachis ipaensis, the diploid ancestors of cultivated peanut.</title>
        <authorList>
            <person name="Bertioli D.J."/>
            <person name="Cannon S.B."/>
            <person name="Froenicke L."/>
            <person name="Huang G."/>
            <person name="Farmer A.D."/>
            <person name="Cannon E.K."/>
            <person name="Liu X."/>
            <person name="Gao D."/>
            <person name="Clevenger J."/>
            <person name="Dash S."/>
            <person name="Ren L."/>
            <person name="Moretzsohn M.C."/>
            <person name="Shirasawa K."/>
            <person name="Huang W."/>
            <person name="Vidigal B."/>
            <person name="Abernathy B."/>
            <person name="Chu Y."/>
            <person name="Niederhuth C.E."/>
            <person name="Umale P."/>
            <person name="Araujo A.C."/>
            <person name="Kozik A."/>
            <person name="Kim K.D."/>
            <person name="Burow M.D."/>
            <person name="Varshney R.K."/>
            <person name="Wang X."/>
            <person name="Zhang X."/>
            <person name="Barkley N."/>
            <person name="Guimaraes P.M."/>
            <person name="Isobe S."/>
            <person name="Guo B."/>
            <person name="Liao B."/>
            <person name="Stalker H.T."/>
            <person name="Schmitz R.J."/>
            <person name="Scheffler B.E."/>
            <person name="Leal-Bertioli S.C."/>
            <person name="Xun X."/>
            <person name="Jackson S.A."/>
            <person name="Michelmore R."/>
            <person name="Ozias-Akins P."/>
        </authorList>
    </citation>
    <scope>NUCLEOTIDE SEQUENCE [LARGE SCALE GENOMIC DNA]</scope>
    <source>
        <strain evidence="2">cv. V14167</strain>
    </source>
</reference>
<dbReference type="CDD" id="cd00303">
    <property type="entry name" value="retropepsin_like"/>
    <property type="match status" value="1"/>
</dbReference>
<dbReference type="Proteomes" id="UP000515211">
    <property type="component" value="Chromosome 7"/>
</dbReference>
<evidence type="ECO:0000256" key="1">
    <source>
        <dbReference type="SAM" id="MobiDB-lite"/>
    </source>
</evidence>
<evidence type="ECO:0000313" key="3">
    <source>
        <dbReference type="RefSeq" id="XP_052107466.1"/>
    </source>
</evidence>
<reference evidence="3" key="2">
    <citation type="submission" date="2025-08" db="UniProtKB">
        <authorList>
            <consortium name="RefSeq"/>
        </authorList>
    </citation>
    <scope>IDENTIFICATION</scope>
    <source>
        <tissue evidence="3">Whole plant</tissue>
    </source>
</reference>